<keyword evidence="1" id="KW-0812">Transmembrane</keyword>
<keyword evidence="1" id="KW-0472">Membrane</keyword>
<protein>
    <recommendedName>
        <fullName evidence="4">Retrovirus-related Pol polyprotein from transposon TNT 1-94</fullName>
    </recommendedName>
</protein>
<accession>A0A371I8D5</accession>
<dbReference type="AlphaFoldDB" id="A0A371I8D5"/>
<organism evidence="2 3">
    <name type="scientific">Mucuna pruriens</name>
    <name type="common">Velvet bean</name>
    <name type="synonym">Dolichos pruriens</name>
    <dbReference type="NCBI Taxonomy" id="157652"/>
    <lineage>
        <taxon>Eukaryota</taxon>
        <taxon>Viridiplantae</taxon>
        <taxon>Streptophyta</taxon>
        <taxon>Embryophyta</taxon>
        <taxon>Tracheophyta</taxon>
        <taxon>Spermatophyta</taxon>
        <taxon>Magnoliopsida</taxon>
        <taxon>eudicotyledons</taxon>
        <taxon>Gunneridae</taxon>
        <taxon>Pentapetalae</taxon>
        <taxon>rosids</taxon>
        <taxon>fabids</taxon>
        <taxon>Fabales</taxon>
        <taxon>Fabaceae</taxon>
        <taxon>Papilionoideae</taxon>
        <taxon>50 kb inversion clade</taxon>
        <taxon>NPAAA clade</taxon>
        <taxon>indigoferoid/millettioid clade</taxon>
        <taxon>Phaseoleae</taxon>
        <taxon>Mucuna</taxon>
    </lineage>
</organism>
<evidence type="ECO:0008006" key="4">
    <source>
        <dbReference type="Google" id="ProtNLM"/>
    </source>
</evidence>
<dbReference type="EMBL" id="QJKJ01000670">
    <property type="protein sequence ID" value="RDY11289.1"/>
    <property type="molecule type" value="Genomic_DNA"/>
</dbReference>
<gene>
    <name evidence="2" type="ORF">CR513_04076</name>
</gene>
<name>A0A371I8D5_MUCPR</name>
<reference evidence="2" key="1">
    <citation type="submission" date="2018-05" db="EMBL/GenBank/DDBJ databases">
        <title>Draft genome of Mucuna pruriens seed.</title>
        <authorList>
            <person name="Nnadi N.E."/>
            <person name="Vos R."/>
            <person name="Hasami M.H."/>
            <person name="Devisetty U.K."/>
            <person name="Aguiy J.C."/>
        </authorList>
    </citation>
    <scope>NUCLEOTIDE SEQUENCE [LARGE SCALE GENOMIC DNA]</scope>
    <source>
        <strain evidence="2">JCA_2017</strain>
    </source>
</reference>
<evidence type="ECO:0000313" key="3">
    <source>
        <dbReference type="Proteomes" id="UP000257109"/>
    </source>
</evidence>
<sequence length="207" mass="23805">MPKSTKWSIRKKRTVNNLQFSLVDALMSGCMRIIDFGATCHMTFNSRLVSSLKPFPQKFVSTTNVVPSLDCNLLSVSQITTTLFCVVIFCLEFYVFMDIQIKQTIGCGTRRGKLYYLDLESKSSNKLHQSLIVNSYDREKNKSSIWFFRCDVCELATSHHASFPLILNKSPISFMVIHFYVWSPSKVTTLGGLHWFVTFIDYCTRMT</sequence>
<proteinExistence type="predicted"/>
<feature type="transmembrane region" description="Helical" evidence="1">
    <location>
        <begin position="76"/>
        <end position="96"/>
    </location>
</feature>
<feature type="non-terminal residue" evidence="2">
    <location>
        <position position="1"/>
    </location>
</feature>
<comment type="caution">
    <text evidence="2">The sequence shown here is derived from an EMBL/GenBank/DDBJ whole genome shotgun (WGS) entry which is preliminary data.</text>
</comment>
<dbReference type="Proteomes" id="UP000257109">
    <property type="component" value="Unassembled WGS sequence"/>
</dbReference>
<evidence type="ECO:0000256" key="1">
    <source>
        <dbReference type="SAM" id="Phobius"/>
    </source>
</evidence>
<keyword evidence="1" id="KW-1133">Transmembrane helix</keyword>
<keyword evidence="3" id="KW-1185">Reference proteome</keyword>
<dbReference type="OrthoDB" id="1733171at2759"/>
<evidence type="ECO:0000313" key="2">
    <source>
        <dbReference type="EMBL" id="RDY11289.1"/>
    </source>
</evidence>